<evidence type="ECO:0000259" key="1">
    <source>
        <dbReference type="PROSITE" id="PS50943"/>
    </source>
</evidence>
<protein>
    <submittedName>
        <fullName evidence="2">Helix-turn-helix domain protein</fullName>
    </submittedName>
</protein>
<dbReference type="OrthoDB" id="129597at2"/>
<dbReference type="GO" id="GO:0003677">
    <property type="term" value="F:DNA binding"/>
    <property type="evidence" value="ECO:0007669"/>
    <property type="project" value="InterPro"/>
</dbReference>
<dbReference type="SUPFAM" id="SSF47413">
    <property type="entry name" value="lambda repressor-like DNA-binding domains"/>
    <property type="match status" value="1"/>
</dbReference>
<accession>E8X1L1</accession>
<dbReference type="InterPro" id="IPR010982">
    <property type="entry name" value="Lambda_DNA-bd_dom_sf"/>
</dbReference>
<dbReference type="PaxDb" id="1198114-AciX9_3235"/>
<dbReference type="HOGENOM" id="CLU_066192_13_1_0"/>
<dbReference type="STRING" id="1198114.AciX9_3235"/>
<dbReference type="Pfam" id="PF01381">
    <property type="entry name" value="HTH_3"/>
    <property type="match status" value="1"/>
</dbReference>
<dbReference type="EMBL" id="CP002480">
    <property type="protein sequence ID" value="ADW70246.1"/>
    <property type="molecule type" value="Genomic_DNA"/>
</dbReference>
<dbReference type="Proteomes" id="UP000000343">
    <property type="component" value="Chromosome"/>
</dbReference>
<reference evidence="3" key="1">
    <citation type="submission" date="2011-01" db="EMBL/GenBank/DDBJ databases">
        <title>Complete sequence of chromosome of Acidobacterium sp. MP5ACTX9.</title>
        <authorList>
            <consortium name="US DOE Joint Genome Institute"/>
            <person name="Lucas S."/>
            <person name="Copeland A."/>
            <person name="Lapidus A."/>
            <person name="Cheng J.-F."/>
            <person name="Goodwin L."/>
            <person name="Pitluck S."/>
            <person name="Teshima H."/>
            <person name="Detter J.C."/>
            <person name="Han C."/>
            <person name="Tapia R."/>
            <person name="Land M."/>
            <person name="Hauser L."/>
            <person name="Kyrpides N."/>
            <person name="Ivanova N."/>
            <person name="Ovchinnikova G."/>
            <person name="Pagani I."/>
            <person name="Rawat S.R."/>
            <person name="Mannisto M."/>
            <person name="Haggblom M.M."/>
            <person name="Woyke T."/>
        </authorList>
    </citation>
    <scope>NUCLEOTIDE SEQUENCE [LARGE SCALE GENOMIC DNA]</scope>
    <source>
        <strain evidence="3">MP5ACTX9</strain>
    </source>
</reference>
<dbReference type="RefSeq" id="WP_013581558.1">
    <property type="nucleotide sequence ID" value="NC_015064.1"/>
</dbReference>
<sequence length="124" mass="13655">MQTLKWNDLKHKVSAKERERIKQEAVAELDAMGFAALRKARQQTQVELAEKLGIDQASVSALENRSDLLLSTLAKYVRALGGNLEIRAVFPEAAFNLEPLLALEPATQTKALQTKRARRGASAA</sequence>
<dbReference type="KEGG" id="acm:AciX9_3235"/>
<evidence type="ECO:0000313" key="2">
    <source>
        <dbReference type="EMBL" id="ADW70246.1"/>
    </source>
</evidence>
<proteinExistence type="predicted"/>
<dbReference type="eggNOG" id="COG1396">
    <property type="taxonomic scope" value="Bacteria"/>
</dbReference>
<name>E8X1L1_GRATM</name>
<dbReference type="AlphaFoldDB" id="E8X1L1"/>
<dbReference type="Gene3D" id="1.10.260.40">
    <property type="entry name" value="lambda repressor-like DNA-binding domains"/>
    <property type="match status" value="1"/>
</dbReference>
<evidence type="ECO:0000313" key="3">
    <source>
        <dbReference type="Proteomes" id="UP000000343"/>
    </source>
</evidence>
<organism evidence="3">
    <name type="scientific">Granulicella tundricola (strain ATCC BAA-1859 / DSM 23138 / MP5ACTX9)</name>
    <dbReference type="NCBI Taxonomy" id="1198114"/>
    <lineage>
        <taxon>Bacteria</taxon>
        <taxon>Pseudomonadati</taxon>
        <taxon>Acidobacteriota</taxon>
        <taxon>Terriglobia</taxon>
        <taxon>Terriglobales</taxon>
        <taxon>Acidobacteriaceae</taxon>
        <taxon>Granulicella</taxon>
    </lineage>
</organism>
<dbReference type="SMART" id="SM00530">
    <property type="entry name" value="HTH_XRE"/>
    <property type="match status" value="1"/>
</dbReference>
<keyword evidence="3" id="KW-1185">Reference proteome</keyword>
<dbReference type="CDD" id="cd00093">
    <property type="entry name" value="HTH_XRE"/>
    <property type="match status" value="1"/>
</dbReference>
<feature type="domain" description="HTH cro/C1-type" evidence="1">
    <location>
        <begin position="34"/>
        <end position="87"/>
    </location>
</feature>
<dbReference type="PROSITE" id="PS50943">
    <property type="entry name" value="HTH_CROC1"/>
    <property type="match status" value="1"/>
</dbReference>
<gene>
    <name evidence="2" type="ordered locus">AciX9_3235</name>
</gene>
<dbReference type="InterPro" id="IPR001387">
    <property type="entry name" value="Cro/C1-type_HTH"/>
</dbReference>